<proteinExistence type="predicted"/>
<reference evidence="1 2" key="1">
    <citation type="submission" date="2024-10" db="EMBL/GenBank/DDBJ databases">
        <authorList>
            <person name="Topkara A.R."/>
            <person name="Saygin H."/>
        </authorList>
    </citation>
    <scope>NUCLEOTIDE SEQUENCE [LARGE SCALE GENOMIC DNA]</scope>
    <source>
        <strain evidence="1 2">M3C6</strain>
    </source>
</reference>
<name>A0ABW7AUB1_9ACTN</name>
<keyword evidence="2" id="KW-1185">Reference proteome</keyword>
<comment type="caution">
    <text evidence="1">The sequence shown here is derived from an EMBL/GenBank/DDBJ whole genome shotgun (WGS) entry which is preliminary data.</text>
</comment>
<evidence type="ECO:0000313" key="1">
    <source>
        <dbReference type="EMBL" id="MFG1709658.1"/>
    </source>
</evidence>
<gene>
    <name evidence="1" type="ORF">ACFLIM_41400</name>
</gene>
<organism evidence="1 2">
    <name type="scientific">Nonomuraea marmarensis</name>
    <dbReference type="NCBI Taxonomy" id="3351344"/>
    <lineage>
        <taxon>Bacteria</taxon>
        <taxon>Bacillati</taxon>
        <taxon>Actinomycetota</taxon>
        <taxon>Actinomycetes</taxon>
        <taxon>Streptosporangiales</taxon>
        <taxon>Streptosporangiaceae</taxon>
        <taxon>Nonomuraea</taxon>
    </lineage>
</organism>
<accession>A0ABW7AUB1</accession>
<protein>
    <submittedName>
        <fullName evidence="1">Uncharacterized protein</fullName>
    </submittedName>
</protein>
<dbReference type="RefSeq" id="WP_393174650.1">
    <property type="nucleotide sequence ID" value="NZ_JBICRM010000038.1"/>
</dbReference>
<evidence type="ECO:0000313" key="2">
    <source>
        <dbReference type="Proteomes" id="UP001603978"/>
    </source>
</evidence>
<dbReference type="Proteomes" id="UP001603978">
    <property type="component" value="Unassembled WGS sequence"/>
</dbReference>
<dbReference type="EMBL" id="JBICRM010000038">
    <property type="protein sequence ID" value="MFG1709658.1"/>
    <property type="molecule type" value="Genomic_DNA"/>
</dbReference>
<sequence>MTARHVSAAALTAIASPVERPQPQHCPEEQYVEHLRSQGLHPQYLSAKLRHYHAFKERWPVLADWFDAPLVERVGRLPGEPHHQPTHPLSFRARSYLIYLVEEAVALGFHRASARQAMTWTLARIGLRTGALHADGVSEEHVNEALEAVRMFSERAGAYDDGRTEARVLYAELRRRCHPLPEAAPASTARRSIP</sequence>